<sequence>MAYCGVLDNLMELNGKPVDLSRLEEGIIIAGDEQLDADELITDEEKRQVFNENAIRTKAELLDEIDRRIKLINKEGKDNARHSPEFYHRYKRLIEQFRTEVEKRTFPNKLEDWWEYLYDIHSTGIVLKMSHTSSFDIYKDDTVAVLTDTVFTLLRVKTKLLTVEQFAQAYGVTATTVRQWIRRGKIRTAIKQGSEWRIPELAEIMERGYTSGHYARKEFLTDMPSEYAFFNDYDYVDIRQNEKHKELYDLCFSKKFDSTKIPREEWDKYYKEIQLDQKEREKFELYLISSPFVESSEE</sequence>
<name>A0AC61PMB2_9FIRM</name>
<dbReference type="EMBL" id="FWXZ01000003">
    <property type="protein sequence ID" value="SMC67309.1"/>
    <property type="molecule type" value="Genomic_DNA"/>
</dbReference>
<reference evidence="1" key="1">
    <citation type="submission" date="2017-04" db="EMBL/GenBank/DDBJ databases">
        <authorList>
            <person name="Varghese N."/>
            <person name="Submissions S."/>
        </authorList>
    </citation>
    <scope>NUCLEOTIDE SEQUENCE</scope>
    <source>
        <strain evidence="1">WTE2008</strain>
    </source>
</reference>
<proteinExistence type="predicted"/>
<evidence type="ECO:0000313" key="2">
    <source>
        <dbReference type="Proteomes" id="UP000192328"/>
    </source>
</evidence>
<keyword evidence="2" id="KW-1185">Reference proteome</keyword>
<organism evidence="1 2">
    <name type="scientific">Aristaeella lactis</name>
    <dbReference type="NCBI Taxonomy" id="3046383"/>
    <lineage>
        <taxon>Bacteria</taxon>
        <taxon>Bacillati</taxon>
        <taxon>Bacillota</taxon>
        <taxon>Clostridia</taxon>
        <taxon>Eubacteriales</taxon>
        <taxon>Aristaeellaceae</taxon>
        <taxon>Aristaeella</taxon>
    </lineage>
</organism>
<accession>A0AC61PMB2</accession>
<gene>
    <name evidence="1" type="ORF">SAMN06297397_1924</name>
</gene>
<evidence type="ECO:0000313" key="1">
    <source>
        <dbReference type="EMBL" id="SMC67309.1"/>
    </source>
</evidence>
<dbReference type="Proteomes" id="UP000192328">
    <property type="component" value="Unassembled WGS sequence"/>
</dbReference>
<protein>
    <submittedName>
        <fullName evidence="1">DNA binding domain-containing protein, excisionase family</fullName>
    </submittedName>
</protein>
<comment type="caution">
    <text evidence="1">The sequence shown here is derived from an EMBL/GenBank/DDBJ whole genome shotgun (WGS) entry which is preliminary data.</text>
</comment>